<dbReference type="InterPro" id="IPR029063">
    <property type="entry name" value="SAM-dependent_MTases_sf"/>
</dbReference>
<evidence type="ECO:0000313" key="4">
    <source>
        <dbReference type="Proteomes" id="UP000467305"/>
    </source>
</evidence>
<evidence type="ECO:0000313" key="3">
    <source>
        <dbReference type="EMBL" id="KAB1160059.1"/>
    </source>
</evidence>
<proteinExistence type="predicted"/>
<dbReference type="InterPro" id="IPR007213">
    <property type="entry name" value="Ppm1/Ppm2/Tcmp"/>
</dbReference>
<dbReference type="Gene3D" id="3.40.50.150">
    <property type="entry name" value="Vaccinia Virus protein VP39"/>
    <property type="match status" value="1"/>
</dbReference>
<dbReference type="AlphaFoldDB" id="A0A7J5AQZ9"/>
<dbReference type="OrthoDB" id="1186348at2"/>
<organism evidence="3 4">
    <name type="scientific">Tenacibaculum aiptasiae</name>
    <dbReference type="NCBI Taxonomy" id="426481"/>
    <lineage>
        <taxon>Bacteria</taxon>
        <taxon>Pseudomonadati</taxon>
        <taxon>Bacteroidota</taxon>
        <taxon>Flavobacteriia</taxon>
        <taxon>Flavobacteriales</taxon>
        <taxon>Flavobacteriaceae</taxon>
        <taxon>Tenacibaculum</taxon>
    </lineage>
</organism>
<name>A0A7J5AQZ9_9FLAO</name>
<keyword evidence="4" id="KW-1185">Reference proteome</keyword>
<dbReference type="EMBL" id="WAAU01000008">
    <property type="protein sequence ID" value="KAB1160059.1"/>
    <property type="molecule type" value="Genomic_DNA"/>
</dbReference>
<keyword evidence="1" id="KW-0489">Methyltransferase</keyword>
<gene>
    <name evidence="3" type="ORF">F7018_06540</name>
</gene>
<dbReference type="Proteomes" id="UP000467305">
    <property type="component" value="Unassembled WGS sequence"/>
</dbReference>
<sequence length="263" mass="31563">MTSMFRAMNESLSNDSYSKLWNNRKTKVWVDDYLKEVSKEEVHTHCVRNRFFLEKIKERLQEVEVLINFGAGFSMYPFLLDESIIHIEIDKPDIVNYKQIQILNWISKGELPQRDIHFIGTDFSQNYEEDLYTKIKTIKKDKKSFILIEGVLFFLDMNQAKRIFDFFDKVQNIGEYIGSVSFKHTIKETKVFSRLLQFFNDRILKTSEDDYLTIDTSFYTKQPRYTIKEHKDYFMYSKELNNKINQNATDILNENFYLLQKTT</sequence>
<dbReference type="SUPFAM" id="SSF53335">
    <property type="entry name" value="S-adenosyl-L-methionine-dependent methyltransferases"/>
    <property type="match status" value="1"/>
</dbReference>
<protein>
    <submittedName>
        <fullName evidence="3">Adenosine deaminase</fullName>
    </submittedName>
</protein>
<dbReference type="GO" id="GO:0008168">
    <property type="term" value="F:methyltransferase activity"/>
    <property type="evidence" value="ECO:0007669"/>
    <property type="project" value="UniProtKB-KW"/>
</dbReference>
<evidence type="ECO:0000256" key="2">
    <source>
        <dbReference type="ARBA" id="ARBA00022679"/>
    </source>
</evidence>
<reference evidence="3 4" key="1">
    <citation type="submission" date="2019-09" db="EMBL/GenBank/DDBJ databases">
        <authorList>
            <person name="Cao W.R."/>
        </authorList>
    </citation>
    <scope>NUCLEOTIDE SEQUENCE [LARGE SCALE GENOMIC DNA]</scope>
    <source>
        <strain evidence="4">a4</strain>
    </source>
</reference>
<evidence type="ECO:0000256" key="1">
    <source>
        <dbReference type="ARBA" id="ARBA00022603"/>
    </source>
</evidence>
<dbReference type="GO" id="GO:0032259">
    <property type="term" value="P:methylation"/>
    <property type="evidence" value="ECO:0007669"/>
    <property type="project" value="UniProtKB-KW"/>
</dbReference>
<dbReference type="Pfam" id="PF04072">
    <property type="entry name" value="LCM"/>
    <property type="match status" value="1"/>
</dbReference>
<keyword evidence="2" id="KW-0808">Transferase</keyword>
<accession>A0A7J5AQZ9</accession>
<comment type="caution">
    <text evidence="3">The sequence shown here is derived from an EMBL/GenBank/DDBJ whole genome shotgun (WGS) entry which is preliminary data.</text>
</comment>